<dbReference type="Gene3D" id="3.40.50.300">
    <property type="entry name" value="P-loop containing nucleotide triphosphate hydrolases"/>
    <property type="match status" value="2"/>
</dbReference>
<dbReference type="SMART" id="SM00490">
    <property type="entry name" value="HELICc"/>
    <property type="match status" value="1"/>
</dbReference>
<dbReference type="InterPro" id="IPR001650">
    <property type="entry name" value="Helicase_C-like"/>
</dbReference>
<keyword evidence="2" id="KW-0067">ATP-binding</keyword>
<evidence type="ECO:0000313" key="5">
    <source>
        <dbReference type="EMBL" id="GHO56048.1"/>
    </source>
</evidence>
<dbReference type="RefSeq" id="WP_201372632.1">
    <property type="nucleotide sequence ID" value="NZ_BNJG01000002.1"/>
</dbReference>
<dbReference type="PROSITE" id="PS51194">
    <property type="entry name" value="HELICASE_CTER"/>
    <property type="match status" value="1"/>
</dbReference>
<dbReference type="PROSITE" id="PS51192">
    <property type="entry name" value="HELICASE_ATP_BIND_1"/>
    <property type="match status" value="1"/>
</dbReference>
<feature type="domain" description="Helicase C-terminal" evidence="4">
    <location>
        <begin position="801"/>
        <end position="970"/>
    </location>
</feature>
<name>A0ABQ3UTM4_9CHLR</name>
<reference evidence="5 6" key="1">
    <citation type="journal article" date="2021" name="Int. J. Syst. Evol. Microbiol.">
        <title>Reticulibacter mediterranei gen. nov., sp. nov., within the new family Reticulibacteraceae fam. nov., and Ktedonospora formicarum gen. nov., sp. nov., Ktedonobacter robiniae sp. nov., Dictyobacter formicarum sp. nov. and Dictyobacter arantiisoli sp. nov., belonging to the class Ktedonobacteria.</title>
        <authorList>
            <person name="Yabe S."/>
            <person name="Zheng Y."/>
            <person name="Wang C.M."/>
            <person name="Sakai Y."/>
            <person name="Abe K."/>
            <person name="Yokota A."/>
            <person name="Donadio S."/>
            <person name="Cavaletti L."/>
            <person name="Monciardini P."/>
        </authorList>
    </citation>
    <scope>NUCLEOTIDE SEQUENCE [LARGE SCALE GENOMIC DNA]</scope>
    <source>
        <strain evidence="5 6">SOSP1-30</strain>
    </source>
</reference>
<organism evidence="5 6">
    <name type="scientific">Ktedonobacter robiniae</name>
    <dbReference type="NCBI Taxonomy" id="2778365"/>
    <lineage>
        <taxon>Bacteria</taxon>
        <taxon>Bacillati</taxon>
        <taxon>Chloroflexota</taxon>
        <taxon>Ktedonobacteria</taxon>
        <taxon>Ktedonobacterales</taxon>
        <taxon>Ktedonobacteraceae</taxon>
        <taxon>Ktedonobacter</taxon>
    </lineage>
</organism>
<dbReference type="InterPro" id="IPR014001">
    <property type="entry name" value="Helicase_ATP-bd"/>
</dbReference>
<keyword evidence="1" id="KW-0547">Nucleotide-binding</keyword>
<dbReference type="Pfam" id="PF00270">
    <property type="entry name" value="DEAD"/>
    <property type="match status" value="1"/>
</dbReference>
<evidence type="ECO:0000259" key="4">
    <source>
        <dbReference type="PROSITE" id="PS51194"/>
    </source>
</evidence>
<evidence type="ECO:0008006" key="7">
    <source>
        <dbReference type="Google" id="ProtNLM"/>
    </source>
</evidence>
<feature type="domain" description="Helicase ATP-binding" evidence="3">
    <location>
        <begin position="101"/>
        <end position="296"/>
    </location>
</feature>
<evidence type="ECO:0000256" key="2">
    <source>
        <dbReference type="ARBA" id="ARBA00022840"/>
    </source>
</evidence>
<dbReference type="InterPro" id="IPR011545">
    <property type="entry name" value="DEAD/DEAH_box_helicase_dom"/>
</dbReference>
<dbReference type="PANTHER" id="PTHR47957:SF3">
    <property type="entry name" value="ATP-DEPENDENT HELICASE HRQ1"/>
    <property type="match status" value="1"/>
</dbReference>
<comment type="caution">
    <text evidence="5">The sequence shown here is derived from an EMBL/GenBank/DDBJ whole genome shotgun (WGS) entry which is preliminary data.</text>
</comment>
<dbReference type="SMART" id="SM00487">
    <property type="entry name" value="DEXDc"/>
    <property type="match status" value="1"/>
</dbReference>
<dbReference type="EMBL" id="BNJG01000002">
    <property type="protein sequence ID" value="GHO56048.1"/>
    <property type="molecule type" value="Genomic_DNA"/>
</dbReference>
<dbReference type="Pfam" id="PF09369">
    <property type="entry name" value="MZB"/>
    <property type="match status" value="1"/>
</dbReference>
<dbReference type="Pfam" id="PF00271">
    <property type="entry name" value="Helicase_C"/>
    <property type="match status" value="1"/>
</dbReference>
<protein>
    <recommendedName>
        <fullName evidence="7">DEAD/DEAH box helicase</fullName>
    </recommendedName>
</protein>
<dbReference type="InterPro" id="IPR027417">
    <property type="entry name" value="P-loop_NTPase"/>
</dbReference>
<sequence length="1483" mass="169543">MSGSQLSSPIVSAINIQKQYHHDVEAKLLAYGLESGISKTITTDIFAKDTIYFSRNRSYKPIDQTFDEFCKSHAFHTELPRTLSHLKTDGKTLYQHQAQAIESIIDGKTTIIATGTGSGKTESFLIPILNHCLVQKNHRQPGIKALILYPLNALANDQISRILKAVARQGIRVGCFIGSTPPTKQRTAEIQPELCISRQEMIDNPPDILITNYIMLDRLITKPDTYTMFRNSPNLKYLVVDEIHYFRGTKGANLSLLLRRLRALYQHTIVQIGASGTLRQSGGYFADSSETQIEQFARLIFGQEAIGTSGFQIVEPSFQEDEKRPLDPLPPTEKIAGPTLIDTRNREQANALCQQVFGAAAFKNYQQQHRGETGLRAFPGYDLIQASPFVDAIRKQLTHQAAPFSRLLNIFQKLFQAHYGYEPEDPKSVVEAYWSLIDYINEGCADAKLAPILDYRIHLILNDVSEELTRCLHCGHYHDGRCSRCRHCNGLLFKVSKQHPDQCIAYLTRNELYPKKIGGKQVFSVLVSMDIPTTNEAGSPVFLLEEHTSYADEEGYVLQPELDSLKKGITIDFNQNKQDLETLPISDAHIYWHNVFKIIDGLVTQQETRISDKLLGFIDNREKASGLKLRLNDDFAERALTKKASSIWQNEGPINLVEAFEALRDALKEDASEDSDHNERDKTVAELLQEMPFWFHRALTYIQDGQFNENPDWKISIDTNLELTSEESELLEKVMLQENAIDRSSFPHSTVLKHFHLDKYRVETQYGIGLRSVTEQGYHVTSLGERGVLYQEVIQRIGAATIEQMLHDLADRGIVQCRTTPNGYEYYQICPQYIYLETNEENRVSIDANAWKNEFALVECHTADHNEGRRADIERRFSDTQIQALICTPTLEMGVDIGSLSSVLMIGFPPSPANYAQRAGRAGRSEKSRRATIVVLSSSDDAHDTYYYAQPGKMIDGEITPPQFTLKNFSLLAAHSYAYLLAGTKQSFLATKIRNIQWDVQKFIADDELHLKETLGHESYRNFARYLYNDLDQKKQTVLQEKVTQHITLEYCYTHNIFPDYGFRNDGLPLYDKNEATSREDQDRFLTAREPEGAARKLAPGRIVFCGGRAVQVKEEQPLDSYHIKRDPNDNHFRLPHYVIANTEEPTQIEKWRDPNKAYRVSRMIEIAQPLEELEATGPLYSRVYLVPESTLYFINEGEIKPDQEKPQPLTDTNGEPYRFGTKIVRGGLLVRCSNSILSSTMKTSFLAVLLRSIPDYFDLDDTELRVIQNIQIAHAGQQNDHYADFFIYGQDKSGLVPFERIFARFNSFLQKALEKLKKCECHGSGCYLCLFSSNSSMLAGRISHTDAVNFLAAYMKEERLKPDLALKQNPIDHPDIVLHIKSRGNDWIFEMRDTHTNKQEEHRATKSHDSNTVLYQELRQLLQKQWIKGARSTQICSNQEYIRNQLSGEYNINKGKHAFFALWLERMRWRNWQVTSEEHDYA</sequence>
<gene>
    <name evidence="5" type="ORF">KSB_45230</name>
</gene>
<dbReference type="Proteomes" id="UP000654345">
    <property type="component" value="Unassembled WGS sequence"/>
</dbReference>
<keyword evidence="6" id="KW-1185">Reference proteome</keyword>
<dbReference type="PANTHER" id="PTHR47957">
    <property type="entry name" value="ATP-DEPENDENT HELICASE HRQ1"/>
    <property type="match status" value="1"/>
</dbReference>
<evidence type="ECO:0000313" key="6">
    <source>
        <dbReference type="Proteomes" id="UP000654345"/>
    </source>
</evidence>
<evidence type="ECO:0000259" key="3">
    <source>
        <dbReference type="PROSITE" id="PS51192"/>
    </source>
</evidence>
<proteinExistence type="predicted"/>
<dbReference type="SUPFAM" id="SSF52540">
    <property type="entry name" value="P-loop containing nucleoside triphosphate hydrolases"/>
    <property type="match status" value="2"/>
</dbReference>
<dbReference type="InterPro" id="IPR018973">
    <property type="entry name" value="MZB"/>
</dbReference>
<evidence type="ECO:0000256" key="1">
    <source>
        <dbReference type="ARBA" id="ARBA00022741"/>
    </source>
</evidence>
<accession>A0ABQ3UTM4</accession>